<evidence type="ECO:0000313" key="2">
    <source>
        <dbReference type="EMBL" id="UVW34037.1"/>
    </source>
</evidence>
<dbReference type="InterPro" id="IPR005123">
    <property type="entry name" value="Oxoglu/Fe-dep_dioxygenase_dom"/>
</dbReference>
<proteinExistence type="predicted"/>
<feature type="domain" description="Fe2OG dioxygenase" evidence="1">
    <location>
        <begin position="104"/>
        <end position="201"/>
    </location>
</feature>
<dbReference type="PANTHER" id="PTHR31212:SF4">
    <property type="entry name" value="ALPHA-KETOGLUTARATE-DEPENDENT DIOXYGENASE ALKB HOMOLOG 3"/>
    <property type="match status" value="1"/>
</dbReference>
<dbReference type="EMBL" id="CP103416">
    <property type="protein sequence ID" value="UVW34037.1"/>
    <property type="molecule type" value="Genomic_DNA"/>
</dbReference>
<dbReference type="Proteomes" id="UP001059934">
    <property type="component" value="Chromosome"/>
</dbReference>
<dbReference type="SUPFAM" id="SSF51197">
    <property type="entry name" value="Clavaminate synthase-like"/>
    <property type="match status" value="1"/>
</dbReference>
<dbReference type="PANTHER" id="PTHR31212">
    <property type="entry name" value="ALPHA-KETOGLUTARATE-DEPENDENT DIOXYGENASE ALKB HOMOLOG 3"/>
    <property type="match status" value="1"/>
</dbReference>
<dbReference type="Pfam" id="PF13532">
    <property type="entry name" value="2OG-FeII_Oxy_2"/>
    <property type="match status" value="1"/>
</dbReference>
<organism evidence="2 3">
    <name type="scientific">SAR92 clade bacterium H455</name>
    <dbReference type="NCBI Taxonomy" id="2974818"/>
    <lineage>
        <taxon>Bacteria</taxon>
        <taxon>Pseudomonadati</taxon>
        <taxon>Pseudomonadota</taxon>
        <taxon>Gammaproteobacteria</taxon>
        <taxon>Cellvibrionales</taxon>
        <taxon>Porticoccaceae</taxon>
        <taxon>SAR92 clade</taxon>
    </lineage>
</organism>
<name>A0ABY5TJT9_9GAMM</name>
<dbReference type="PROSITE" id="PS51471">
    <property type="entry name" value="FE2OG_OXY"/>
    <property type="match status" value="1"/>
</dbReference>
<reference evidence="2" key="1">
    <citation type="submission" date="2022-08" db="EMBL/GenBank/DDBJ databases">
        <title>Catabolic pathway analysis in culturable SAR92 clade bacteria reveals their overlooked roles in DMSP degradation in coastal seas.</title>
        <authorList>
            <person name="He X."/>
            <person name="Zhang X."/>
            <person name="Zhang Y."/>
        </authorList>
    </citation>
    <scope>NUCLEOTIDE SEQUENCE</scope>
    <source>
        <strain evidence="2">H455</strain>
    </source>
</reference>
<evidence type="ECO:0000313" key="3">
    <source>
        <dbReference type="Proteomes" id="UP001059934"/>
    </source>
</evidence>
<accession>A0ABY5TJT9</accession>
<dbReference type="Gene3D" id="2.60.120.590">
    <property type="entry name" value="Alpha-ketoglutarate-dependent dioxygenase AlkB-like"/>
    <property type="match status" value="1"/>
</dbReference>
<evidence type="ECO:0000259" key="1">
    <source>
        <dbReference type="PROSITE" id="PS51471"/>
    </source>
</evidence>
<keyword evidence="2" id="KW-0560">Oxidoreductase</keyword>
<dbReference type="InterPro" id="IPR032854">
    <property type="entry name" value="ALKBH3"/>
</dbReference>
<keyword evidence="3" id="KW-1185">Reference proteome</keyword>
<protein>
    <submittedName>
        <fullName evidence="2">Alpha-ketoglutarate-dependent dioxygenase AlkB</fullName>
    </submittedName>
</protein>
<dbReference type="GO" id="GO:0051213">
    <property type="term" value="F:dioxygenase activity"/>
    <property type="evidence" value="ECO:0007669"/>
    <property type="project" value="UniProtKB-KW"/>
</dbReference>
<keyword evidence="2" id="KW-0223">Dioxygenase</keyword>
<gene>
    <name evidence="2" type="ORF">NYF23_08315</name>
</gene>
<dbReference type="InterPro" id="IPR027450">
    <property type="entry name" value="AlkB-like"/>
</dbReference>
<dbReference type="InterPro" id="IPR037151">
    <property type="entry name" value="AlkB-like_sf"/>
</dbReference>
<sequence>MDLFDHQLIPVRLTGERQSQIAFWPNWLDNDRADSLLSQAINHIDWRSDVIRIAGKTIPIPRLQQWFGAPKTSYTYSNIRLQAVAFPDWIEQLREQVEVQSGERFNRALVNYYRDGSDSVDWHADDEAELGFEPLVASLSLGAERVFQLRHNLTQERLDISLPHGSLLLMGPGIQTYWQHRIAKTKKVDQPRVNFTFRYMAQ</sequence>